<name>A0A834T1D3_9FABA</name>
<keyword evidence="3" id="KW-1185">Reference proteome</keyword>
<feature type="domain" description="Replication protein A 70 kDa DNA-binding subunit B/D first OB fold" evidence="1">
    <location>
        <begin position="6"/>
        <end position="109"/>
    </location>
</feature>
<keyword evidence="2" id="KW-0238">DNA-binding</keyword>
<evidence type="ECO:0000313" key="3">
    <source>
        <dbReference type="Proteomes" id="UP000634136"/>
    </source>
</evidence>
<dbReference type="InterPro" id="IPR003871">
    <property type="entry name" value="RFA1B/D_OB_1st"/>
</dbReference>
<sequence>MASRNQPISSMNPMQHRDTTVKVRVVHLWCVLPYSSNTSKPNPGAVAIQMNCTIGASVPDMYLNKFKGALVEGGVYFISRFGVGGSGGNFRITTYAFKINFQFGTRVMPTVDDPNIHKFGFDWVTTTVKKRPR</sequence>
<dbReference type="CDD" id="cd04480">
    <property type="entry name" value="RPA1_DBD_A_like"/>
    <property type="match status" value="1"/>
</dbReference>
<dbReference type="Pfam" id="PF02721">
    <property type="entry name" value="DUF223"/>
    <property type="match status" value="1"/>
</dbReference>
<dbReference type="GO" id="GO:0003677">
    <property type="term" value="F:DNA binding"/>
    <property type="evidence" value="ECO:0007669"/>
    <property type="project" value="UniProtKB-KW"/>
</dbReference>
<dbReference type="Proteomes" id="UP000634136">
    <property type="component" value="Unassembled WGS sequence"/>
</dbReference>
<dbReference type="Gene3D" id="2.40.50.140">
    <property type="entry name" value="Nucleic acid-binding proteins"/>
    <property type="match status" value="1"/>
</dbReference>
<comment type="caution">
    <text evidence="2">The sequence shown here is derived from an EMBL/GenBank/DDBJ whole genome shotgun (WGS) entry which is preliminary data.</text>
</comment>
<organism evidence="2 3">
    <name type="scientific">Senna tora</name>
    <dbReference type="NCBI Taxonomy" id="362788"/>
    <lineage>
        <taxon>Eukaryota</taxon>
        <taxon>Viridiplantae</taxon>
        <taxon>Streptophyta</taxon>
        <taxon>Embryophyta</taxon>
        <taxon>Tracheophyta</taxon>
        <taxon>Spermatophyta</taxon>
        <taxon>Magnoliopsida</taxon>
        <taxon>eudicotyledons</taxon>
        <taxon>Gunneridae</taxon>
        <taxon>Pentapetalae</taxon>
        <taxon>rosids</taxon>
        <taxon>fabids</taxon>
        <taxon>Fabales</taxon>
        <taxon>Fabaceae</taxon>
        <taxon>Caesalpinioideae</taxon>
        <taxon>Cassia clade</taxon>
        <taxon>Senna</taxon>
    </lineage>
</organism>
<dbReference type="AlphaFoldDB" id="A0A834T1D3"/>
<reference evidence="2" key="1">
    <citation type="submission" date="2020-09" db="EMBL/GenBank/DDBJ databases">
        <title>Genome-Enabled Discovery of Anthraquinone Biosynthesis in Senna tora.</title>
        <authorList>
            <person name="Kang S.-H."/>
            <person name="Pandey R.P."/>
            <person name="Lee C.-M."/>
            <person name="Sim J.-S."/>
            <person name="Jeong J.-T."/>
            <person name="Choi B.-S."/>
            <person name="Jung M."/>
            <person name="Ginzburg D."/>
            <person name="Zhao K."/>
            <person name="Won S.Y."/>
            <person name="Oh T.-J."/>
            <person name="Yu Y."/>
            <person name="Kim N.-H."/>
            <person name="Lee O.R."/>
            <person name="Lee T.-H."/>
            <person name="Bashyal P."/>
            <person name="Kim T.-S."/>
            <person name="Lee W.-H."/>
            <person name="Kawkins C."/>
            <person name="Kim C.-K."/>
            <person name="Kim J.S."/>
            <person name="Ahn B.O."/>
            <person name="Rhee S.Y."/>
            <person name="Sohng J.K."/>
        </authorList>
    </citation>
    <scope>NUCLEOTIDE SEQUENCE</scope>
    <source>
        <tissue evidence="2">Leaf</tissue>
    </source>
</reference>
<dbReference type="EMBL" id="JAAIUW010000010">
    <property type="protein sequence ID" value="KAF7812506.1"/>
    <property type="molecule type" value="Genomic_DNA"/>
</dbReference>
<gene>
    <name evidence="2" type="ORF">G2W53_033482</name>
</gene>
<protein>
    <submittedName>
        <fullName evidence="2">Replication protein A 70 kDa DNA-binding subunit B-like</fullName>
    </submittedName>
</protein>
<evidence type="ECO:0000259" key="1">
    <source>
        <dbReference type="Pfam" id="PF02721"/>
    </source>
</evidence>
<accession>A0A834T1D3</accession>
<evidence type="ECO:0000313" key="2">
    <source>
        <dbReference type="EMBL" id="KAF7812506.1"/>
    </source>
</evidence>
<proteinExistence type="predicted"/>
<dbReference type="SUPFAM" id="SSF50249">
    <property type="entry name" value="Nucleic acid-binding proteins"/>
    <property type="match status" value="1"/>
</dbReference>
<dbReference type="OrthoDB" id="1750540at2759"/>
<dbReference type="InterPro" id="IPR012340">
    <property type="entry name" value="NA-bd_OB-fold"/>
</dbReference>